<proteinExistence type="predicted"/>
<keyword evidence="2" id="KW-1133">Transmembrane helix</keyword>
<evidence type="ECO:0008006" key="5">
    <source>
        <dbReference type="Google" id="ProtNLM"/>
    </source>
</evidence>
<organism evidence="3 4">
    <name type="scientific">Flavihumibacter stibioxidans</name>
    <dbReference type="NCBI Taxonomy" id="1834163"/>
    <lineage>
        <taxon>Bacteria</taxon>
        <taxon>Pseudomonadati</taxon>
        <taxon>Bacteroidota</taxon>
        <taxon>Chitinophagia</taxon>
        <taxon>Chitinophagales</taxon>
        <taxon>Chitinophagaceae</taxon>
        <taxon>Flavihumibacter</taxon>
    </lineage>
</organism>
<dbReference type="Pfam" id="PF07332">
    <property type="entry name" value="Phage_holin_3_6"/>
    <property type="match status" value="1"/>
</dbReference>
<feature type="compositionally biased region" description="Basic and acidic residues" evidence="1">
    <location>
        <begin position="12"/>
        <end position="24"/>
    </location>
</feature>
<keyword evidence="2" id="KW-0812">Transmembrane</keyword>
<name>A0ABR7M6U0_9BACT</name>
<keyword evidence="4" id="KW-1185">Reference proteome</keyword>
<dbReference type="EMBL" id="MBUA01000012">
    <property type="protein sequence ID" value="MBC6490758.1"/>
    <property type="molecule type" value="Genomic_DNA"/>
</dbReference>
<evidence type="ECO:0000313" key="4">
    <source>
        <dbReference type="Proteomes" id="UP000765802"/>
    </source>
</evidence>
<evidence type="ECO:0000313" key="3">
    <source>
        <dbReference type="EMBL" id="MBC6490758.1"/>
    </source>
</evidence>
<feature type="compositionally biased region" description="Polar residues" evidence="1">
    <location>
        <begin position="1"/>
        <end position="11"/>
    </location>
</feature>
<feature type="transmembrane region" description="Helical" evidence="2">
    <location>
        <begin position="92"/>
        <end position="113"/>
    </location>
</feature>
<gene>
    <name evidence="3" type="ORF">BC349_06920</name>
</gene>
<dbReference type="Proteomes" id="UP000765802">
    <property type="component" value="Unassembled WGS sequence"/>
</dbReference>
<accession>A0ABR7M6U0</accession>
<comment type="caution">
    <text evidence="3">The sequence shown here is derived from an EMBL/GenBank/DDBJ whole genome shotgun (WGS) entry which is preliminary data.</text>
</comment>
<keyword evidence="2" id="KW-0472">Membrane</keyword>
<sequence>MIGMSEQSYARTRQEEGTEKEQEPGYFEKTEHLLQQYVNNRITLLKLKGAEKGSRLMSLAVMFVLVLLLVFFVLVFISIMGGYYFAELTGSLFKGFGIITGIYLVLLILVLVFRKRYLEPFVANKVISIFFEKTAADEEPEIGQQD</sequence>
<evidence type="ECO:0000256" key="1">
    <source>
        <dbReference type="SAM" id="MobiDB-lite"/>
    </source>
</evidence>
<feature type="transmembrane region" description="Helical" evidence="2">
    <location>
        <begin position="56"/>
        <end position="86"/>
    </location>
</feature>
<dbReference type="InterPro" id="IPR009937">
    <property type="entry name" value="Phage_holin_3_6"/>
</dbReference>
<reference evidence="3 4" key="1">
    <citation type="submission" date="2016-07" db="EMBL/GenBank/DDBJ databases">
        <title>Genome analysis of Flavihumibacter stibioxidans YS-17.</title>
        <authorList>
            <person name="Shi K."/>
            <person name="Han Y."/>
            <person name="Wang G."/>
        </authorList>
    </citation>
    <scope>NUCLEOTIDE SEQUENCE [LARGE SCALE GENOMIC DNA]</scope>
    <source>
        <strain evidence="3 4">YS-17</strain>
    </source>
</reference>
<feature type="region of interest" description="Disordered" evidence="1">
    <location>
        <begin position="1"/>
        <end position="24"/>
    </location>
</feature>
<evidence type="ECO:0000256" key="2">
    <source>
        <dbReference type="SAM" id="Phobius"/>
    </source>
</evidence>
<protein>
    <recommendedName>
        <fullName evidence="5">Superfamily III holin-X</fullName>
    </recommendedName>
</protein>